<proteinExistence type="predicted"/>
<evidence type="ECO:0000313" key="3">
    <source>
        <dbReference type="EMBL" id="NYJ02441.1"/>
    </source>
</evidence>
<dbReference type="Proteomes" id="UP000530424">
    <property type="component" value="Unassembled WGS sequence"/>
</dbReference>
<accession>A0A853C5K5</accession>
<dbReference type="AlphaFoldDB" id="A0A853C5K5"/>
<keyword evidence="4" id="KW-1185">Reference proteome</keyword>
<feature type="domain" description="TY-Chap central" evidence="1">
    <location>
        <begin position="166"/>
        <end position="295"/>
    </location>
</feature>
<comment type="caution">
    <text evidence="3">The sequence shown here is derived from an EMBL/GenBank/DDBJ whole genome shotgun (WGS) entry which is preliminary data.</text>
</comment>
<evidence type="ECO:0000259" key="2">
    <source>
        <dbReference type="Pfam" id="PF22552"/>
    </source>
</evidence>
<dbReference type="InterPro" id="IPR054344">
    <property type="entry name" value="TY-Chap_N"/>
</dbReference>
<dbReference type="RefSeq" id="WP_179668809.1">
    <property type="nucleotide sequence ID" value="NZ_JACCFP010000001.1"/>
</dbReference>
<gene>
    <name evidence="3" type="ORF">HNR19_003139</name>
</gene>
<name>A0A853C5K5_9ACTN</name>
<dbReference type="Pfam" id="PF22552">
    <property type="entry name" value="TY-Chap3"/>
    <property type="match status" value="1"/>
</dbReference>
<dbReference type="EMBL" id="JACCFP010000001">
    <property type="protein sequence ID" value="NYJ02441.1"/>
    <property type="molecule type" value="Genomic_DNA"/>
</dbReference>
<sequence>MTVGTKVDLDRATRRAWRAMERDLAVRIAELDTGEPLLLELEGPDPDDGCTPYVQVLCSGDAATAEVSSNHYLASRYRLDKEARRALRASGWEKPNEHTDNYWWPMEAGCEIDAADAAAMIVAVLRDVFGVPHPSFLIDSDDVVETDDEDFDATPTCRGMSVDAGLRAEIEAALAANIGHTPSADDDGDYGFILDGHSVVFVRPVEGQMPVARIFAELVVGVTDPGRAAFEVAVLNRDCRWAKFVLVGDRIMLRTEILAEPFSPEHLSFLMGEICEFVTKTAPDTAHRVGGRCFLSVAEDQS</sequence>
<dbReference type="InterPro" id="IPR054343">
    <property type="entry name" value="TY-Chap_M"/>
</dbReference>
<evidence type="ECO:0000259" key="1">
    <source>
        <dbReference type="Pfam" id="PF22551"/>
    </source>
</evidence>
<feature type="domain" description="TY-Chap N-terminal" evidence="2">
    <location>
        <begin position="15"/>
        <end position="137"/>
    </location>
</feature>
<reference evidence="3 4" key="1">
    <citation type="submission" date="2020-07" db="EMBL/GenBank/DDBJ databases">
        <title>Sequencing the genomes of 1000 actinobacteria strains.</title>
        <authorList>
            <person name="Klenk H.-P."/>
        </authorList>
    </citation>
    <scope>NUCLEOTIDE SEQUENCE [LARGE SCALE GENOMIC DNA]</scope>
    <source>
        <strain evidence="3 4">DSM 103833</strain>
    </source>
</reference>
<evidence type="ECO:0008006" key="5">
    <source>
        <dbReference type="Google" id="ProtNLM"/>
    </source>
</evidence>
<organism evidence="3 4">
    <name type="scientific">Nocardioides thalensis</name>
    <dbReference type="NCBI Taxonomy" id="1914755"/>
    <lineage>
        <taxon>Bacteria</taxon>
        <taxon>Bacillati</taxon>
        <taxon>Actinomycetota</taxon>
        <taxon>Actinomycetes</taxon>
        <taxon>Propionibacteriales</taxon>
        <taxon>Nocardioidaceae</taxon>
        <taxon>Nocardioides</taxon>
    </lineage>
</organism>
<dbReference type="Pfam" id="PF22551">
    <property type="entry name" value="TY-Chap1"/>
    <property type="match status" value="1"/>
</dbReference>
<evidence type="ECO:0000313" key="4">
    <source>
        <dbReference type="Proteomes" id="UP000530424"/>
    </source>
</evidence>
<protein>
    <recommendedName>
        <fullName evidence="5">YbjN domain-containing protein</fullName>
    </recommendedName>
</protein>